<keyword evidence="1" id="KW-1017">Isopeptide bond</keyword>
<feature type="domain" description="Ubiquitin-like" evidence="3">
    <location>
        <begin position="321"/>
        <end position="383"/>
    </location>
</feature>
<dbReference type="InterPro" id="IPR029071">
    <property type="entry name" value="Ubiquitin-like_domsf"/>
</dbReference>
<dbReference type="InterPro" id="IPR050158">
    <property type="entry name" value="Ubiquitin_ubiquitin-like"/>
</dbReference>
<dbReference type="Proteomes" id="UP000245207">
    <property type="component" value="Unassembled WGS sequence"/>
</dbReference>
<proteinExistence type="predicted"/>
<feature type="domain" description="Ubiquitin-like" evidence="3">
    <location>
        <begin position="78"/>
        <end position="140"/>
    </location>
</feature>
<evidence type="ECO:0000313" key="4">
    <source>
        <dbReference type="EMBL" id="PWA92955.1"/>
    </source>
</evidence>
<name>A0A2U1Q4M9_ARTAN</name>
<dbReference type="SMART" id="SM00213">
    <property type="entry name" value="UBQ"/>
    <property type="match status" value="5"/>
</dbReference>
<dbReference type="EMBL" id="PKPP01000422">
    <property type="protein sequence ID" value="PWA92955.1"/>
    <property type="molecule type" value="Genomic_DNA"/>
</dbReference>
<feature type="domain" description="Ubiquitin-like" evidence="3">
    <location>
        <begin position="246"/>
        <end position="316"/>
    </location>
</feature>
<dbReference type="SUPFAM" id="SSF54236">
    <property type="entry name" value="Ubiquitin-like"/>
    <property type="match status" value="5"/>
</dbReference>
<dbReference type="OrthoDB" id="428577at2759"/>
<gene>
    <name evidence="4" type="ORF">CTI12_AA075470</name>
</gene>
<keyword evidence="5" id="KW-1185">Reference proteome</keyword>
<dbReference type="GO" id="GO:0003729">
    <property type="term" value="F:mRNA binding"/>
    <property type="evidence" value="ECO:0007669"/>
    <property type="project" value="UniProtKB-ARBA"/>
</dbReference>
<evidence type="ECO:0000313" key="5">
    <source>
        <dbReference type="Proteomes" id="UP000245207"/>
    </source>
</evidence>
<comment type="caution">
    <text evidence="4">The sequence shown here is derived from an EMBL/GenBank/DDBJ whole genome shotgun (WGS) entry which is preliminary data.</text>
</comment>
<evidence type="ECO:0000256" key="2">
    <source>
        <dbReference type="ARBA" id="ARBA00022843"/>
    </source>
</evidence>
<evidence type="ECO:0000259" key="3">
    <source>
        <dbReference type="PROSITE" id="PS50053"/>
    </source>
</evidence>
<dbReference type="Pfam" id="PF00240">
    <property type="entry name" value="ubiquitin"/>
    <property type="match status" value="3"/>
</dbReference>
<dbReference type="PANTHER" id="PTHR10666">
    <property type="entry name" value="UBIQUITIN"/>
    <property type="match status" value="1"/>
</dbReference>
<sequence>MKVTILNGLTGKKVQHIIQPNETIFQIKLRVQFLEEVRTDALKLTFMSSGRKLGDDELVSQTNLREGSVILWTSHTWIKLNIFNHRDGQRFPLFVSITDTFGELRKKIELSIGIPPYTQILYVFGVRVEDPKLSLAECGLCYHGSYLDLFYAYPRDHVFEDNINLSIRTVRGDVFLLSVNLLEVDVKSLKAGIQQIGEVKAGQMSVLLYNGVPLVHDHRSLASYFMNQHSIVWIDDASVRKGPIVINANLLAIGVGEVIQLEVDRSSTVSELKELIHQQTAIPLRSQTLFLPMKRLEADNLKLADYNIVNGSTIFVEFGLKRLFIKFDSGATKMIWIRPYETIENVKKAIYQEHHGMIPNDKDVMVFEGSELQGGQTLESYLIYGDMFLSCTST</sequence>
<keyword evidence="2" id="KW-0832">Ubl conjugation</keyword>
<evidence type="ECO:0000256" key="1">
    <source>
        <dbReference type="ARBA" id="ARBA00022499"/>
    </source>
</evidence>
<dbReference type="AlphaFoldDB" id="A0A2U1Q4M9"/>
<reference evidence="4 5" key="1">
    <citation type="journal article" date="2018" name="Mol. Plant">
        <title>The genome of Artemisia annua provides insight into the evolution of Asteraceae family and artemisinin biosynthesis.</title>
        <authorList>
            <person name="Shen Q."/>
            <person name="Zhang L."/>
            <person name="Liao Z."/>
            <person name="Wang S."/>
            <person name="Yan T."/>
            <person name="Shi P."/>
            <person name="Liu M."/>
            <person name="Fu X."/>
            <person name="Pan Q."/>
            <person name="Wang Y."/>
            <person name="Lv Z."/>
            <person name="Lu X."/>
            <person name="Zhang F."/>
            <person name="Jiang W."/>
            <person name="Ma Y."/>
            <person name="Chen M."/>
            <person name="Hao X."/>
            <person name="Li L."/>
            <person name="Tang Y."/>
            <person name="Lv G."/>
            <person name="Zhou Y."/>
            <person name="Sun X."/>
            <person name="Brodelius P.E."/>
            <person name="Rose J.K.C."/>
            <person name="Tang K."/>
        </authorList>
    </citation>
    <scope>NUCLEOTIDE SEQUENCE [LARGE SCALE GENOMIC DNA]</scope>
    <source>
        <strain evidence="5">cv. Huhao1</strain>
        <tissue evidence="4">Leaf</tissue>
    </source>
</reference>
<dbReference type="PROSITE" id="PS50053">
    <property type="entry name" value="UBIQUITIN_2"/>
    <property type="match status" value="4"/>
</dbReference>
<dbReference type="InterPro" id="IPR000626">
    <property type="entry name" value="Ubiquitin-like_dom"/>
</dbReference>
<accession>A0A2U1Q4M9</accession>
<feature type="domain" description="Ubiquitin-like" evidence="3">
    <location>
        <begin position="1"/>
        <end position="70"/>
    </location>
</feature>
<protein>
    <submittedName>
        <fullName evidence="4">Polyubiqutin 1</fullName>
    </submittedName>
</protein>
<dbReference type="STRING" id="35608.A0A2U1Q4M9"/>
<dbReference type="Gene3D" id="3.10.20.90">
    <property type="entry name" value="Phosphatidylinositol 3-kinase Catalytic Subunit, Chain A, domain 1"/>
    <property type="match status" value="4"/>
</dbReference>
<organism evidence="4 5">
    <name type="scientific">Artemisia annua</name>
    <name type="common">Sweet wormwood</name>
    <dbReference type="NCBI Taxonomy" id="35608"/>
    <lineage>
        <taxon>Eukaryota</taxon>
        <taxon>Viridiplantae</taxon>
        <taxon>Streptophyta</taxon>
        <taxon>Embryophyta</taxon>
        <taxon>Tracheophyta</taxon>
        <taxon>Spermatophyta</taxon>
        <taxon>Magnoliopsida</taxon>
        <taxon>eudicotyledons</taxon>
        <taxon>Gunneridae</taxon>
        <taxon>Pentapetalae</taxon>
        <taxon>asterids</taxon>
        <taxon>campanulids</taxon>
        <taxon>Asterales</taxon>
        <taxon>Asteraceae</taxon>
        <taxon>Asteroideae</taxon>
        <taxon>Anthemideae</taxon>
        <taxon>Artemisiinae</taxon>
        <taxon>Artemisia</taxon>
    </lineage>
</organism>